<evidence type="ECO:0000313" key="3">
    <source>
        <dbReference type="Proteomes" id="UP001328107"/>
    </source>
</evidence>
<keyword evidence="3" id="KW-1185">Reference proteome</keyword>
<accession>A0AAN5IB18</accession>
<comment type="caution">
    <text evidence="2">The sequence shown here is derived from an EMBL/GenBank/DDBJ whole genome shotgun (WGS) entry which is preliminary data.</text>
</comment>
<dbReference type="GO" id="GO:0050265">
    <property type="term" value="F:RNA uridylyltransferase activity"/>
    <property type="evidence" value="ECO:0007669"/>
    <property type="project" value="TreeGrafter"/>
</dbReference>
<dbReference type="AlphaFoldDB" id="A0AAN5IB18"/>
<gene>
    <name evidence="2" type="ORF">PMAYCL1PPCAC_27825</name>
</gene>
<feature type="non-terminal residue" evidence="2">
    <location>
        <position position="1"/>
    </location>
</feature>
<evidence type="ECO:0000313" key="2">
    <source>
        <dbReference type="EMBL" id="GMR57630.1"/>
    </source>
</evidence>
<name>A0AAN5IB18_9BILA</name>
<dbReference type="InterPro" id="IPR054708">
    <property type="entry name" value="MTPAP-like_central"/>
</dbReference>
<dbReference type="GO" id="GO:0031123">
    <property type="term" value="P:RNA 3'-end processing"/>
    <property type="evidence" value="ECO:0007669"/>
    <property type="project" value="TreeGrafter"/>
</dbReference>
<dbReference type="CDD" id="cd05402">
    <property type="entry name" value="NT_PAP_TUTase"/>
    <property type="match status" value="1"/>
</dbReference>
<dbReference type="PANTHER" id="PTHR12271:SF66">
    <property type="entry name" value="TERMINAL URIDYLYLTRANSFERASE TAILOR"/>
    <property type="match status" value="1"/>
</dbReference>
<dbReference type="InterPro" id="IPR043519">
    <property type="entry name" value="NT_sf"/>
</dbReference>
<dbReference type="SUPFAM" id="SSF81301">
    <property type="entry name" value="Nucleotidyltransferase"/>
    <property type="match status" value="1"/>
</dbReference>
<feature type="non-terminal residue" evidence="2">
    <location>
        <position position="273"/>
    </location>
</feature>
<dbReference type="EMBL" id="BTRK01000006">
    <property type="protein sequence ID" value="GMR57630.1"/>
    <property type="molecule type" value="Genomic_DNA"/>
</dbReference>
<dbReference type="Proteomes" id="UP001328107">
    <property type="component" value="Unassembled WGS sequence"/>
</dbReference>
<organism evidence="2 3">
    <name type="scientific">Pristionchus mayeri</name>
    <dbReference type="NCBI Taxonomy" id="1317129"/>
    <lineage>
        <taxon>Eukaryota</taxon>
        <taxon>Metazoa</taxon>
        <taxon>Ecdysozoa</taxon>
        <taxon>Nematoda</taxon>
        <taxon>Chromadorea</taxon>
        <taxon>Rhabditida</taxon>
        <taxon>Rhabditina</taxon>
        <taxon>Diplogasteromorpha</taxon>
        <taxon>Diplogasteroidea</taxon>
        <taxon>Neodiplogasteridae</taxon>
        <taxon>Pristionchus</taxon>
    </lineage>
</organism>
<protein>
    <recommendedName>
        <fullName evidence="1">Poly(A) RNA polymerase mitochondrial-like central palm domain-containing protein</fullName>
    </recommendedName>
</protein>
<dbReference type="Gene3D" id="3.30.460.10">
    <property type="entry name" value="Beta Polymerase, domain 2"/>
    <property type="match status" value="1"/>
</dbReference>
<dbReference type="Gene3D" id="1.10.1410.10">
    <property type="match status" value="1"/>
</dbReference>
<dbReference type="Pfam" id="PF22600">
    <property type="entry name" value="MTPAP-like_central"/>
    <property type="match status" value="1"/>
</dbReference>
<feature type="domain" description="Poly(A) RNA polymerase mitochondrial-like central palm" evidence="1">
    <location>
        <begin position="73"/>
        <end position="213"/>
    </location>
</feature>
<dbReference type="SUPFAM" id="SSF81631">
    <property type="entry name" value="PAP/OAS1 substrate-binding domain"/>
    <property type="match status" value="1"/>
</dbReference>
<dbReference type="PANTHER" id="PTHR12271">
    <property type="entry name" value="POLY A POLYMERASE CID PAP -RELATED"/>
    <property type="match status" value="1"/>
</dbReference>
<evidence type="ECO:0000259" key="1">
    <source>
        <dbReference type="Pfam" id="PF22600"/>
    </source>
</evidence>
<reference evidence="3" key="1">
    <citation type="submission" date="2022-10" db="EMBL/GenBank/DDBJ databases">
        <title>Genome assembly of Pristionchus species.</title>
        <authorList>
            <person name="Yoshida K."/>
            <person name="Sommer R.J."/>
        </authorList>
    </citation>
    <scope>NUCLEOTIDE SEQUENCE [LARGE SCALE GENOMIC DNA]</scope>
    <source>
        <strain evidence="3">RS5460</strain>
    </source>
</reference>
<proteinExistence type="predicted"/>
<sequence length="273" mass="31204">AEGSSNELPIIPLDADQSIHSSTVVSDTLRNLYQERVSPPEHSSKIPYEAAPLLKTPNHFSDVDEIIRVICEREKISHDRKNALREVMSRLVKAFEANEFFHGMKFRLDVYGSSCNGFASNRSDFDISFRYIEEFNGWERMLEKHSNIHIATINAIERSLKSVSGIALVESITSARVPIVKFASRVDRIKIDGDISCYNELALHNSQLLRRYCAWTKDEMLSKLGLFVKRWAKECDICDASKGSLSSYAYMILLIHFLQRLKPHPLLPMLQEV</sequence>